<keyword evidence="1" id="KW-1133">Transmembrane helix</keyword>
<evidence type="ECO:0000256" key="1">
    <source>
        <dbReference type="SAM" id="Phobius"/>
    </source>
</evidence>
<organism evidence="2 3">
    <name type="scientific">Candidatus Thermofonsia Clade 3 bacterium</name>
    <dbReference type="NCBI Taxonomy" id="2364212"/>
    <lineage>
        <taxon>Bacteria</taxon>
        <taxon>Bacillati</taxon>
        <taxon>Chloroflexota</taxon>
        <taxon>Candidatus Thermofontia</taxon>
        <taxon>Candidatus Thermofonsia Clade 3</taxon>
    </lineage>
</organism>
<dbReference type="EMBL" id="PGTN01001243">
    <property type="protein sequence ID" value="PJF45293.1"/>
    <property type="molecule type" value="Genomic_DNA"/>
</dbReference>
<dbReference type="Proteomes" id="UP000230790">
    <property type="component" value="Unassembled WGS sequence"/>
</dbReference>
<dbReference type="AlphaFoldDB" id="A0A2M8Q666"/>
<reference evidence="2 3" key="1">
    <citation type="submission" date="2017-11" db="EMBL/GenBank/DDBJ databases">
        <title>Evolution of Phototrophy in the Chloroflexi Phylum Driven by Horizontal Gene Transfer.</title>
        <authorList>
            <person name="Ward L.M."/>
            <person name="Hemp J."/>
            <person name="Shih P.M."/>
            <person name="Mcglynn S.E."/>
            <person name="Fischer W."/>
        </authorList>
    </citation>
    <scope>NUCLEOTIDE SEQUENCE [LARGE SCALE GENOMIC DNA]</scope>
    <source>
        <strain evidence="2">JP3_7</strain>
    </source>
</reference>
<evidence type="ECO:0000313" key="2">
    <source>
        <dbReference type="EMBL" id="PJF45293.1"/>
    </source>
</evidence>
<evidence type="ECO:0000313" key="3">
    <source>
        <dbReference type="Proteomes" id="UP000230790"/>
    </source>
</evidence>
<gene>
    <name evidence="2" type="ORF">CUN48_19625</name>
</gene>
<feature type="transmembrane region" description="Helical" evidence="1">
    <location>
        <begin position="27"/>
        <end position="50"/>
    </location>
</feature>
<keyword evidence="1" id="KW-0812">Transmembrane</keyword>
<proteinExistence type="predicted"/>
<protein>
    <submittedName>
        <fullName evidence="2">Uncharacterized protein</fullName>
    </submittedName>
</protein>
<sequence>MIAMIAVVSLTAPSALGVQRALESTRGVIASWLAAVGIELVYLALASFAVPPALARHARATALTAVATAIILNV</sequence>
<accession>A0A2M8Q666</accession>
<feature type="non-terminal residue" evidence="2">
    <location>
        <position position="74"/>
    </location>
</feature>
<name>A0A2M8Q666_9CHLR</name>
<comment type="caution">
    <text evidence="2">The sequence shown here is derived from an EMBL/GenBank/DDBJ whole genome shotgun (WGS) entry which is preliminary data.</text>
</comment>
<keyword evidence="1" id="KW-0472">Membrane</keyword>